<dbReference type="KEGG" id="kne:92178418"/>
<reference evidence="2 3" key="1">
    <citation type="journal article" date="2024" name="bioRxiv">
        <title>Comparative genomics of Cryptococcus and Kwoniella reveals pathogenesis evolution and contrasting karyotype dynamics via intercentromeric recombination or chromosome fusion.</title>
        <authorList>
            <person name="Coelho M.A."/>
            <person name="David-Palma M."/>
            <person name="Shea T."/>
            <person name="Bowers K."/>
            <person name="McGinley-Smith S."/>
            <person name="Mohammad A.W."/>
            <person name="Gnirke A."/>
            <person name="Yurkov A.M."/>
            <person name="Nowrousian M."/>
            <person name="Sun S."/>
            <person name="Cuomo C.A."/>
            <person name="Heitman J."/>
        </authorList>
    </citation>
    <scope>NUCLEOTIDE SEQUENCE [LARGE SCALE GENOMIC DNA]</scope>
    <source>
        <strain evidence="2 3">CBS 13917</strain>
    </source>
</reference>
<keyword evidence="3" id="KW-1185">Reference proteome</keyword>
<feature type="compositionally biased region" description="Basic residues" evidence="1">
    <location>
        <begin position="99"/>
        <end position="114"/>
    </location>
</feature>
<protein>
    <submittedName>
        <fullName evidence="2">Uncharacterized protein</fullName>
    </submittedName>
</protein>
<dbReference type="RefSeq" id="XP_066805487.1">
    <property type="nucleotide sequence ID" value="XM_066944286.1"/>
</dbReference>
<dbReference type="GeneID" id="92178418"/>
<feature type="region of interest" description="Disordered" evidence="1">
    <location>
        <begin position="1"/>
        <end position="114"/>
    </location>
</feature>
<dbReference type="EMBL" id="JBCAWK010000002">
    <property type="protein sequence ID" value="KAK8866008.1"/>
    <property type="molecule type" value="Genomic_DNA"/>
</dbReference>
<comment type="caution">
    <text evidence="2">The sequence shown here is derived from an EMBL/GenBank/DDBJ whole genome shotgun (WGS) entry which is preliminary data.</text>
</comment>
<feature type="compositionally biased region" description="Polar residues" evidence="1">
    <location>
        <begin position="1"/>
        <end position="10"/>
    </location>
</feature>
<feature type="compositionally biased region" description="Gly residues" evidence="1">
    <location>
        <begin position="49"/>
        <end position="61"/>
    </location>
</feature>
<dbReference type="Proteomes" id="UP001388673">
    <property type="component" value="Unassembled WGS sequence"/>
</dbReference>
<gene>
    <name evidence="2" type="ORF">IAR55_001159</name>
</gene>
<evidence type="ECO:0000313" key="2">
    <source>
        <dbReference type="EMBL" id="KAK8866008.1"/>
    </source>
</evidence>
<feature type="compositionally biased region" description="Acidic residues" evidence="1">
    <location>
        <begin position="80"/>
        <end position="89"/>
    </location>
</feature>
<proteinExistence type="predicted"/>
<organism evidence="2 3">
    <name type="scientific">Kwoniella newhampshirensis</name>
    <dbReference type="NCBI Taxonomy" id="1651941"/>
    <lineage>
        <taxon>Eukaryota</taxon>
        <taxon>Fungi</taxon>
        <taxon>Dikarya</taxon>
        <taxon>Basidiomycota</taxon>
        <taxon>Agaricomycotina</taxon>
        <taxon>Tremellomycetes</taxon>
        <taxon>Tremellales</taxon>
        <taxon>Cryptococcaceae</taxon>
        <taxon>Kwoniella</taxon>
    </lineage>
</organism>
<dbReference type="AlphaFoldDB" id="A0AAW0Z4T9"/>
<evidence type="ECO:0000256" key="1">
    <source>
        <dbReference type="SAM" id="MobiDB-lite"/>
    </source>
</evidence>
<sequence length="114" mass="12510">MAPKTSNTAKASKPPAKRSTKRIYPVSSDDDEEILEGTERSANSTPRQGGKGGRGGRGGKVAPGRRRARVVDSSPKGFVDDDDEDEDEEGSSHKLRPDRPRRKQPPNRRLPKSF</sequence>
<evidence type="ECO:0000313" key="3">
    <source>
        <dbReference type="Proteomes" id="UP001388673"/>
    </source>
</evidence>
<name>A0AAW0Z4T9_9TREE</name>
<accession>A0AAW0Z4T9</accession>